<accession>A0AAV5S7I0</accession>
<evidence type="ECO:0000256" key="1">
    <source>
        <dbReference type="SAM" id="MobiDB-lite"/>
    </source>
</evidence>
<comment type="caution">
    <text evidence="2">The sequence shown here is derived from an EMBL/GenBank/DDBJ whole genome shotgun (WGS) entry which is preliminary data.</text>
</comment>
<dbReference type="Proteomes" id="UP001432027">
    <property type="component" value="Unassembled WGS sequence"/>
</dbReference>
<proteinExistence type="predicted"/>
<evidence type="ECO:0000313" key="2">
    <source>
        <dbReference type="EMBL" id="GMS77845.1"/>
    </source>
</evidence>
<feature type="region of interest" description="Disordered" evidence="1">
    <location>
        <begin position="1"/>
        <end position="47"/>
    </location>
</feature>
<evidence type="ECO:0000313" key="3">
    <source>
        <dbReference type="Proteomes" id="UP001432027"/>
    </source>
</evidence>
<name>A0AAV5S7I0_9BILA</name>
<keyword evidence="3" id="KW-1185">Reference proteome</keyword>
<dbReference type="AlphaFoldDB" id="A0AAV5S7I0"/>
<gene>
    <name evidence="2" type="ORF">PENTCL1PPCAC_20</name>
</gene>
<dbReference type="EMBL" id="BTSX01000001">
    <property type="protein sequence ID" value="GMS77845.1"/>
    <property type="molecule type" value="Genomic_DNA"/>
</dbReference>
<organism evidence="2 3">
    <name type="scientific">Pristionchus entomophagus</name>
    <dbReference type="NCBI Taxonomy" id="358040"/>
    <lineage>
        <taxon>Eukaryota</taxon>
        <taxon>Metazoa</taxon>
        <taxon>Ecdysozoa</taxon>
        <taxon>Nematoda</taxon>
        <taxon>Chromadorea</taxon>
        <taxon>Rhabditida</taxon>
        <taxon>Rhabditina</taxon>
        <taxon>Diplogasteromorpha</taxon>
        <taxon>Diplogasteroidea</taxon>
        <taxon>Neodiplogasteridae</taxon>
        <taxon>Pristionchus</taxon>
    </lineage>
</organism>
<protein>
    <submittedName>
        <fullName evidence="2">Uncharacterized protein</fullName>
    </submittedName>
</protein>
<feature type="compositionally biased region" description="Basic and acidic residues" evidence="1">
    <location>
        <begin position="1"/>
        <end position="16"/>
    </location>
</feature>
<reference evidence="2" key="1">
    <citation type="submission" date="2023-10" db="EMBL/GenBank/DDBJ databases">
        <title>Genome assembly of Pristionchus species.</title>
        <authorList>
            <person name="Yoshida K."/>
            <person name="Sommer R.J."/>
        </authorList>
    </citation>
    <scope>NUCLEOTIDE SEQUENCE</scope>
    <source>
        <strain evidence="2">RS0144</strain>
    </source>
</reference>
<sequence>MRGTSKKDRPSKRDATVLDEEESIRNQPAVKKREEEPVPSSEVAELQRQVRKLEKKLKNRRAGGETRPVWRI</sequence>